<evidence type="ECO:0000259" key="5">
    <source>
        <dbReference type="Pfam" id="PF07992"/>
    </source>
</evidence>
<organism evidence="7 8">
    <name type="scientific">Streptomyces chisholmiae</name>
    <dbReference type="NCBI Taxonomy" id="3075540"/>
    <lineage>
        <taxon>Bacteria</taxon>
        <taxon>Bacillati</taxon>
        <taxon>Actinomycetota</taxon>
        <taxon>Actinomycetes</taxon>
        <taxon>Kitasatosporales</taxon>
        <taxon>Streptomycetaceae</taxon>
        <taxon>Streptomyces</taxon>
    </lineage>
</organism>
<dbReference type="Pfam" id="PF07992">
    <property type="entry name" value="Pyr_redox_2"/>
    <property type="match status" value="1"/>
</dbReference>
<evidence type="ECO:0000256" key="1">
    <source>
        <dbReference type="ARBA" id="ARBA00001974"/>
    </source>
</evidence>
<dbReference type="Gene3D" id="3.30.390.30">
    <property type="match status" value="1"/>
</dbReference>
<dbReference type="InterPro" id="IPR036188">
    <property type="entry name" value="FAD/NAD-bd_sf"/>
</dbReference>
<accession>A0ABU2JIZ0</accession>
<comment type="cofactor">
    <cofactor evidence="1">
        <name>FAD</name>
        <dbReference type="ChEBI" id="CHEBI:57692"/>
    </cofactor>
</comment>
<keyword evidence="8" id="KW-1185">Reference proteome</keyword>
<dbReference type="Gene3D" id="3.50.50.60">
    <property type="entry name" value="FAD/NAD(P)-binding domain"/>
    <property type="match status" value="2"/>
</dbReference>
<dbReference type="InterPro" id="IPR016156">
    <property type="entry name" value="FAD/NAD-linked_Rdtase_dimer_sf"/>
</dbReference>
<evidence type="ECO:0000313" key="7">
    <source>
        <dbReference type="EMBL" id="MDT0264957.1"/>
    </source>
</evidence>
<keyword evidence="2" id="KW-0285">Flavoprotein</keyword>
<dbReference type="Proteomes" id="UP001183410">
    <property type="component" value="Unassembled WGS sequence"/>
</dbReference>
<dbReference type="PANTHER" id="PTHR43557">
    <property type="entry name" value="APOPTOSIS-INDUCING FACTOR 1"/>
    <property type="match status" value="1"/>
</dbReference>
<reference evidence="8" key="1">
    <citation type="submission" date="2023-07" db="EMBL/GenBank/DDBJ databases">
        <title>30 novel species of actinomycetes from the DSMZ collection.</title>
        <authorList>
            <person name="Nouioui I."/>
        </authorList>
    </citation>
    <scope>NUCLEOTIDE SEQUENCE [LARGE SCALE GENOMIC DNA]</scope>
    <source>
        <strain evidence="8">DSM 44915</strain>
    </source>
</reference>
<protein>
    <submittedName>
        <fullName evidence="7">FAD-dependent oxidoreductase</fullName>
    </submittedName>
</protein>
<evidence type="ECO:0000256" key="4">
    <source>
        <dbReference type="ARBA" id="ARBA00023002"/>
    </source>
</evidence>
<keyword evidence="3" id="KW-0274">FAD</keyword>
<dbReference type="PRINTS" id="PR00469">
    <property type="entry name" value="PNDRDTASEII"/>
</dbReference>
<dbReference type="EMBL" id="JAVREO010000001">
    <property type="protein sequence ID" value="MDT0264957.1"/>
    <property type="molecule type" value="Genomic_DNA"/>
</dbReference>
<evidence type="ECO:0000256" key="3">
    <source>
        <dbReference type="ARBA" id="ARBA00022827"/>
    </source>
</evidence>
<comment type="caution">
    <text evidence="7">The sequence shown here is derived from an EMBL/GenBank/DDBJ whole genome shotgun (WGS) entry which is preliminary data.</text>
</comment>
<evidence type="ECO:0000313" key="8">
    <source>
        <dbReference type="Proteomes" id="UP001183410"/>
    </source>
</evidence>
<feature type="domain" description="Reductase C-terminal" evidence="6">
    <location>
        <begin position="313"/>
        <end position="398"/>
    </location>
</feature>
<dbReference type="InterPro" id="IPR050446">
    <property type="entry name" value="FAD-oxidoreductase/Apoptosis"/>
</dbReference>
<sequence length="400" mass="42018">MTGGRIVIVGAGLAGANTALALRERGWRGPLTLLGAEPYRPYDRPPLSKEVLLGQPAEVDLDIDFEAHDIELALGRTATRLDVRARRLATDGGPLDYASVVLACGAVAVDLPGTAGLPHVHTLRTRDDAERLRPVLAAAGSLVIVGAGWIGAEVATAARAAGCAVTVVEAGPHPLAGTLPAEVAERLAAWYAAAGVRLRTGVAVTAVREGEVELADGTVLGAEAVLVGIGSRPDTDWLAGSGVPLDGSGAVLADARLATEAPGVYAVGDCASYPSARFGRRLLTHHWQNALDGAGTVAATLLGEPVSHDPVPYFWSRQFGRYLQYAGHHRPDDRLVWRVPDGAQDGPWSVCWTRDGRLTAVLAVDRPRDLLQGRRLVDRLAEVDPARLADPDVPLKSAAR</sequence>
<dbReference type="PANTHER" id="PTHR43557:SF2">
    <property type="entry name" value="RIESKE DOMAIN-CONTAINING PROTEIN-RELATED"/>
    <property type="match status" value="1"/>
</dbReference>
<gene>
    <name evidence="7" type="ORF">RM844_01505</name>
</gene>
<dbReference type="RefSeq" id="WP_311663727.1">
    <property type="nucleotide sequence ID" value="NZ_JAVREO010000001.1"/>
</dbReference>
<dbReference type="Pfam" id="PF14759">
    <property type="entry name" value="Reductase_C"/>
    <property type="match status" value="1"/>
</dbReference>
<name>A0ABU2JIZ0_9ACTN</name>
<dbReference type="InterPro" id="IPR028202">
    <property type="entry name" value="Reductase_C"/>
</dbReference>
<proteinExistence type="predicted"/>
<dbReference type="InterPro" id="IPR023753">
    <property type="entry name" value="FAD/NAD-binding_dom"/>
</dbReference>
<evidence type="ECO:0000256" key="2">
    <source>
        <dbReference type="ARBA" id="ARBA00022630"/>
    </source>
</evidence>
<dbReference type="PRINTS" id="PR00368">
    <property type="entry name" value="FADPNR"/>
</dbReference>
<feature type="domain" description="FAD/NAD(P)-binding" evidence="5">
    <location>
        <begin position="5"/>
        <end position="291"/>
    </location>
</feature>
<dbReference type="SUPFAM" id="SSF55424">
    <property type="entry name" value="FAD/NAD-linked reductases, dimerisation (C-terminal) domain"/>
    <property type="match status" value="1"/>
</dbReference>
<evidence type="ECO:0000259" key="6">
    <source>
        <dbReference type="Pfam" id="PF14759"/>
    </source>
</evidence>
<dbReference type="SUPFAM" id="SSF51905">
    <property type="entry name" value="FAD/NAD(P)-binding domain"/>
    <property type="match status" value="1"/>
</dbReference>
<keyword evidence="4" id="KW-0560">Oxidoreductase</keyword>